<keyword evidence="2" id="KW-1185">Reference proteome</keyword>
<dbReference type="Proteomes" id="UP000016933">
    <property type="component" value="Unassembled WGS sequence"/>
</dbReference>
<dbReference type="OrthoDB" id="3624320at2759"/>
<dbReference type="AlphaFoldDB" id="N1PUB3"/>
<reference evidence="1 2" key="2">
    <citation type="journal article" date="2012" name="PLoS Pathog.">
        <title>Diverse lifestyles and strategies of plant pathogenesis encoded in the genomes of eighteen Dothideomycetes fungi.</title>
        <authorList>
            <person name="Ohm R.A."/>
            <person name="Feau N."/>
            <person name="Henrissat B."/>
            <person name="Schoch C.L."/>
            <person name="Horwitz B.A."/>
            <person name="Barry K.W."/>
            <person name="Condon B.J."/>
            <person name="Copeland A.C."/>
            <person name="Dhillon B."/>
            <person name="Glaser F."/>
            <person name="Hesse C.N."/>
            <person name="Kosti I."/>
            <person name="LaButti K."/>
            <person name="Lindquist E.A."/>
            <person name="Lucas S."/>
            <person name="Salamov A.A."/>
            <person name="Bradshaw R.E."/>
            <person name="Ciuffetti L."/>
            <person name="Hamelin R.C."/>
            <person name="Kema G.H.J."/>
            <person name="Lawrence C."/>
            <person name="Scott J.A."/>
            <person name="Spatafora J.W."/>
            <person name="Turgeon B.G."/>
            <person name="de Wit P.J.G.M."/>
            <person name="Zhong S."/>
            <person name="Goodwin S.B."/>
            <person name="Grigoriev I.V."/>
        </authorList>
    </citation>
    <scope>NUCLEOTIDE SEQUENCE [LARGE SCALE GENOMIC DNA]</scope>
    <source>
        <strain evidence="2">NZE10 / CBS 128990</strain>
    </source>
</reference>
<gene>
    <name evidence="1" type="ORF">DOTSEDRAFT_70118</name>
</gene>
<dbReference type="OMA" id="DHRRIFA"/>
<organism evidence="1 2">
    <name type="scientific">Dothistroma septosporum (strain NZE10 / CBS 128990)</name>
    <name type="common">Red band needle blight fungus</name>
    <name type="synonym">Mycosphaerella pini</name>
    <dbReference type="NCBI Taxonomy" id="675120"/>
    <lineage>
        <taxon>Eukaryota</taxon>
        <taxon>Fungi</taxon>
        <taxon>Dikarya</taxon>
        <taxon>Ascomycota</taxon>
        <taxon>Pezizomycotina</taxon>
        <taxon>Dothideomycetes</taxon>
        <taxon>Dothideomycetidae</taxon>
        <taxon>Mycosphaerellales</taxon>
        <taxon>Mycosphaerellaceae</taxon>
        <taxon>Dothistroma</taxon>
    </lineage>
</organism>
<dbReference type="HOGENOM" id="CLU_101047_2_0_1"/>
<proteinExistence type="predicted"/>
<protein>
    <submittedName>
        <fullName evidence="1">Uncharacterized protein</fullName>
    </submittedName>
</protein>
<dbReference type="eggNOG" id="ENOG502R19C">
    <property type="taxonomic scope" value="Eukaryota"/>
</dbReference>
<accession>N1PUB3</accession>
<dbReference type="EMBL" id="KB446537">
    <property type="protein sequence ID" value="EME46004.1"/>
    <property type="molecule type" value="Genomic_DNA"/>
</dbReference>
<name>N1PUB3_DOTSN</name>
<evidence type="ECO:0000313" key="2">
    <source>
        <dbReference type="Proteomes" id="UP000016933"/>
    </source>
</evidence>
<reference evidence="2" key="1">
    <citation type="journal article" date="2012" name="PLoS Genet.">
        <title>The genomes of the fungal plant pathogens Cladosporium fulvum and Dothistroma septosporum reveal adaptation to different hosts and lifestyles but also signatures of common ancestry.</title>
        <authorList>
            <person name="de Wit P.J.G.M."/>
            <person name="van der Burgt A."/>
            <person name="Oekmen B."/>
            <person name="Stergiopoulos I."/>
            <person name="Abd-Elsalam K.A."/>
            <person name="Aerts A.L."/>
            <person name="Bahkali A.H."/>
            <person name="Beenen H.G."/>
            <person name="Chettri P."/>
            <person name="Cox M.P."/>
            <person name="Datema E."/>
            <person name="de Vries R.P."/>
            <person name="Dhillon B."/>
            <person name="Ganley A.R."/>
            <person name="Griffiths S.A."/>
            <person name="Guo Y."/>
            <person name="Hamelin R.C."/>
            <person name="Henrissat B."/>
            <person name="Kabir M.S."/>
            <person name="Jashni M.K."/>
            <person name="Kema G."/>
            <person name="Klaubauf S."/>
            <person name="Lapidus A."/>
            <person name="Levasseur A."/>
            <person name="Lindquist E."/>
            <person name="Mehrabi R."/>
            <person name="Ohm R.A."/>
            <person name="Owen T.J."/>
            <person name="Salamov A."/>
            <person name="Schwelm A."/>
            <person name="Schijlen E."/>
            <person name="Sun H."/>
            <person name="van den Burg H.A."/>
            <person name="van Ham R.C.H.J."/>
            <person name="Zhang S."/>
            <person name="Goodwin S.B."/>
            <person name="Grigoriev I.V."/>
            <person name="Collemare J."/>
            <person name="Bradshaw R.E."/>
        </authorList>
    </citation>
    <scope>NUCLEOTIDE SEQUENCE [LARGE SCALE GENOMIC DNA]</scope>
    <source>
        <strain evidence="2">NZE10 / CBS 128990</strain>
    </source>
</reference>
<sequence length="118" mass="13519">MAGSESQSNRPRAVTQAQFFTQLGLDQNDDDHRRIFALMQQEASAGCRRMIASNRYDSPGQVSETAFRQEVLQVYRTAERDTRRLYDMGVVVGADGSANDNWVVRWMLWQVMHQPNGH</sequence>
<evidence type="ECO:0000313" key="1">
    <source>
        <dbReference type="EMBL" id="EME46004.1"/>
    </source>
</evidence>